<evidence type="ECO:0000256" key="1">
    <source>
        <dbReference type="ARBA" id="ARBA00022723"/>
    </source>
</evidence>
<dbReference type="InterPro" id="IPR020460">
    <property type="entry name" value="Znf_C4-type_bac"/>
</dbReference>
<keyword evidence="1" id="KW-0479">Metal-binding</keyword>
<dbReference type="Gene3D" id="1.20.120.910">
    <property type="entry name" value="DksA, coiled-coil domain"/>
    <property type="match status" value="1"/>
</dbReference>
<dbReference type="InterPro" id="IPR000962">
    <property type="entry name" value="Znf_DskA_TraR"/>
</dbReference>
<dbReference type="SUPFAM" id="SSF57716">
    <property type="entry name" value="Glucocorticoid receptor-like (DNA-binding domain)"/>
    <property type="match status" value="1"/>
</dbReference>
<dbReference type="GO" id="GO:0008270">
    <property type="term" value="F:zinc ion binding"/>
    <property type="evidence" value="ECO:0007669"/>
    <property type="project" value="UniProtKB-KW"/>
</dbReference>
<dbReference type="HOGENOM" id="CLU_043144_3_1_12"/>
<dbReference type="PANTHER" id="PTHR33823:SF4">
    <property type="entry name" value="GENERAL STRESS PROTEIN 16O"/>
    <property type="match status" value="1"/>
</dbReference>
<dbReference type="STRING" id="760011.Spico_0291"/>
<dbReference type="EMBL" id="CP002659">
    <property type="protein sequence ID" value="AEC01521.1"/>
    <property type="molecule type" value="Genomic_DNA"/>
</dbReference>
<dbReference type="Proteomes" id="UP000007939">
    <property type="component" value="Chromosome"/>
</dbReference>
<evidence type="ECO:0000256" key="2">
    <source>
        <dbReference type="ARBA" id="ARBA00022771"/>
    </source>
</evidence>
<organism evidence="6 7">
    <name type="scientific">Parasphaerochaeta coccoides (strain ATCC BAA-1237 / DSM 17374 / SPN1)</name>
    <name type="common">Sphaerochaeta coccoides</name>
    <dbReference type="NCBI Taxonomy" id="760011"/>
    <lineage>
        <taxon>Bacteria</taxon>
        <taxon>Pseudomonadati</taxon>
        <taxon>Spirochaetota</taxon>
        <taxon>Spirochaetia</taxon>
        <taxon>Spirochaetales</taxon>
        <taxon>Sphaerochaetaceae</taxon>
        <taxon>Parasphaerochaeta</taxon>
    </lineage>
</organism>
<protein>
    <submittedName>
        <fullName evidence="6">Transcriptional regulator, TraR/DksA family</fullName>
    </submittedName>
</protein>
<dbReference type="PANTHER" id="PTHR33823">
    <property type="entry name" value="RNA POLYMERASE-BINDING TRANSCRIPTION FACTOR DKSA-RELATED"/>
    <property type="match status" value="1"/>
</dbReference>
<evidence type="ECO:0000256" key="3">
    <source>
        <dbReference type="ARBA" id="ARBA00022833"/>
    </source>
</evidence>
<reference evidence="7" key="1">
    <citation type="submission" date="2011-04" db="EMBL/GenBank/DDBJ databases">
        <title>The complete genome of Spirochaeta coccoides DSM 17374.</title>
        <authorList>
            <person name="Lucas S."/>
            <person name="Copeland A."/>
            <person name="Lapidus A."/>
            <person name="Bruce D."/>
            <person name="Goodwin L."/>
            <person name="Pitluck S."/>
            <person name="Peters L."/>
            <person name="Kyrpides N."/>
            <person name="Mavromatis K."/>
            <person name="Pagani I."/>
            <person name="Ivanova N."/>
            <person name="Ovchinnikova G."/>
            <person name="Lu M."/>
            <person name="Detter J.C."/>
            <person name="Tapia R."/>
            <person name="Han C."/>
            <person name="Land M."/>
            <person name="Hauser L."/>
            <person name="Markowitz V."/>
            <person name="Cheng J.-F."/>
            <person name="Hugenholtz P."/>
            <person name="Woyke T."/>
            <person name="Wu D."/>
            <person name="Spring S."/>
            <person name="Schroeder M."/>
            <person name="Brambilla E."/>
            <person name="Klenk H.-P."/>
            <person name="Eisen J.A."/>
        </authorList>
    </citation>
    <scope>NUCLEOTIDE SEQUENCE [LARGE SCALE GENOMIC DNA]</scope>
    <source>
        <strain evidence="7">ATCC BAA-1237 / DSM 17374 / SPN1</strain>
    </source>
</reference>
<name>F4GH46_PARC1</name>
<dbReference type="eggNOG" id="COG1734">
    <property type="taxonomic scope" value="Bacteria"/>
</dbReference>
<accession>F4GH46</accession>
<feature type="zinc finger region" description="dksA C4-type" evidence="4">
    <location>
        <begin position="87"/>
        <end position="111"/>
    </location>
</feature>
<dbReference type="Pfam" id="PF01258">
    <property type="entry name" value="zf-dskA_traR"/>
    <property type="match status" value="1"/>
</dbReference>
<evidence type="ECO:0000313" key="6">
    <source>
        <dbReference type="EMBL" id="AEC01521.1"/>
    </source>
</evidence>
<dbReference type="OrthoDB" id="9811543at2"/>
<dbReference type="AlphaFoldDB" id="F4GH46"/>
<keyword evidence="7" id="KW-1185">Reference proteome</keyword>
<evidence type="ECO:0000259" key="5">
    <source>
        <dbReference type="Pfam" id="PF01258"/>
    </source>
</evidence>
<sequence>MTDESAFIAEMEKKLLEMHGELLEAIASGDEDFRGLVNSMGIKDSIDVASDDIMIRKMEALNKHEANKLRAVEAALARIGTGKYGRCLKCGKKIPEERLKAIPYAVLCIDCKNMEEGPGRKS</sequence>
<dbReference type="InterPro" id="IPR037187">
    <property type="entry name" value="DnaK_N"/>
</dbReference>
<evidence type="ECO:0000256" key="4">
    <source>
        <dbReference type="PROSITE-ProRule" id="PRU00510"/>
    </source>
</evidence>
<dbReference type="PROSITE" id="PS51128">
    <property type="entry name" value="ZF_DKSA_2"/>
    <property type="match status" value="1"/>
</dbReference>
<gene>
    <name evidence="6" type="ordered locus">Spico_0291</name>
</gene>
<dbReference type="SUPFAM" id="SSF109635">
    <property type="entry name" value="DnaK suppressor protein DksA, alpha-hairpin domain"/>
    <property type="match status" value="1"/>
</dbReference>
<proteinExistence type="predicted"/>
<reference evidence="6 7" key="2">
    <citation type="journal article" date="2012" name="Stand. Genomic Sci.">
        <title>Complete genome sequence of the termite hindgut bacterium Spirochaeta coccoides type strain (SPN1(T)), reclassification in the genus Sphaerochaeta as Sphaerochaeta coccoides comb. nov. and emendations of the family Spirochaetaceae and the genus Sphaerochaeta.</title>
        <authorList>
            <person name="Abt B."/>
            <person name="Han C."/>
            <person name="Scheuner C."/>
            <person name="Lu M."/>
            <person name="Lapidus A."/>
            <person name="Nolan M."/>
            <person name="Lucas S."/>
            <person name="Hammon N."/>
            <person name="Deshpande S."/>
            <person name="Cheng J.F."/>
            <person name="Tapia R."/>
            <person name="Goodwin L.A."/>
            <person name="Pitluck S."/>
            <person name="Liolios K."/>
            <person name="Pagani I."/>
            <person name="Ivanova N."/>
            <person name="Mavromatis K."/>
            <person name="Mikhailova N."/>
            <person name="Huntemann M."/>
            <person name="Pati A."/>
            <person name="Chen A."/>
            <person name="Palaniappan K."/>
            <person name="Land M."/>
            <person name="Hauser L."/>
            <person name="Brambilla E.M."/>
            <person name="Rohde M."/>
            <person name="Spring S."/>
            <person name="Gronow S."/>
            <person name="Goker M."/>
            <person name="Woyke T."/>
            <person name="Bristow J."/>
            <person name="Eisen J.A."/>
            <person name="Markowitz V."/>
            <person name="Hugenholtz P."/>
            <person name="Kyrpides N.C."/>
            <person name="Klenk H.P."/>
            <person name="Detter J.C."/>
        </authorList>
    </citation>
    <scope>NUCLEOTIDE SEQUENCE [LARGE SCALE GENOMIC DNA]</scope>
    <source>
        <strain evidence="7">ATCC BAA-1237 / DSM 17374 / SPN1</strain>
    </source>
</reference>
<feature type="domain" description="Zinc finger DksA/TraR C4-type" evidence="5">
    <location>
        <begin position="82"/>
        <end position="113"/>
    </location>
</feature>
<dbReference type="KEGG" id="scc:Spico_0291"/>
<evidence type="ECO:0000313" key="7">
    <source>
        <dbReference type="Proteomes" id="UP000007939"/>
    </source>
</evidence>
<dbReference type="PRINTS" id="PR00618">
    <property type="entry name" value="DKSAZNFINGER"/>
</dbReference>
<keyword evidence="3" id="KW-0862">Zinc</keyword>
<dbReference type="RefSeq" id="WP_013738917.1">
    <property type="nucleotide sequence ID" value="NC_015436.1"/>
</dbReference>
<keyword evidence="2" id="KW-0863">Zinc-finger</keyword>